<keyword evidence="3" id="KW-1185">Reference proteome</keyword>
<gene>
    <name evidence="2" type="ORF">HRJ53_23225</name>
</gene>
<keyword evidence="2" id="KW-0378">Hydrolase</keyword>
<accession>A0A7V8NUR9</accession>
<dbReference type="EMBL" id="JACDQQ010002245">
    <property type="protein sequence ID" value="MBA0087909.1"/>
    <property type="molecule type" value="Genomic_DNA"/>
</dbReference>
<comment type="caution">
    <text evidence="2">The sequence shown here is derived from an EMBL/GenBank/DDBJ whole genome shotgun (WGS) entry which is preliminary data.</text>
</comment>
<dbReference type="AlphaFoldDB" id="A0A7V8NUR9"/>
<name>A0A7V8NUR9_9BACT</name>
<dbReference type="GO" id="GO:0016787">
    <property type="term" value="F:hydrolase activity"/>
    <property type="evidence" value="ECO:0007669"/>
    <property type="project" value="UniProtKB-KW"/>
</dbReference>
<dbReference type="InterPro" id="IPR052897">
    <property type="entry name" value="Sec-Metab_Biosynth_Hydrolase"/>
</dbReference>
<sequence length="230" mass="25170">MSVFALVHGSCQDAWVWHKVNPLLRSRGHKVVTMDLPLSDSGAGANEYADAVVSALGNLDEPPIVVGHSMAGMVIPVVASRRPVRLLVFLAAAIPKLGWSLFDRFRGEEHDMFQPDWPGKDPSRNRQHALDYLFHDCDRTIAEEAITHLRPQASSRVATETPPLEKWPAVPSQSIVCAEDRTLNPRWSRGASRRLLGVEPIEIPGGHCPFLSRPDLLAAELAGLAASEPA</sequence>
<dbReference type="PANTHER" id="PTHR37017">
    <property type="entry name" value="AB HYDROLASE-1 DOMAIN-CONTAINING PROTEIN-RELATED"/>
    <property type="match status" value="1"/>
</dbReference>
<proteinExistence type="predicted"/>
<dbReference type="InterPro" id="IPR029058">
    <property type="entry name" value="AB_hydrolase_fold"/>
</dbReference>
<dbReference type="SUPFAM" id="SSF53474">
    <property type="entry name" value="alpha/beta-Hydrolases"/>
    <property type="match status" value="1"/>
</dbReference>
<dbReference type="InterPro" id="IPR000073">
    <property type="entry name" value="AB_hydrolase_1"/>
</dbReference>
<organism evidence="2 3">
    <name type="scientific">Candidatus Acidiferrum panamense</name>
    <dbReference type="NCBI Taxonomy" id="2741543"/>
    <lineage>
        <taxon>Bacteria</taxon>
        <taxon>Pseudomonadati</taxon>
        <taxon>Acidobacteriota</taxon>
        <taxon>Terriglobia</taxon>
        <taxon>Candidatus Acidiferrales</taxon>
        <taxon>Candidatus Acidiferrum</taxon>
    </lineage>
</organism>
<dbReference type="PANTHER" id="PTHR37017:SF11">
    <property type="entry name" value="ESTERASE_LIPASE_THIOESTERASE DOMAIN-CONTAINING PROTEIN"/>
    <property type="match status" value="1"/>
</dbReference>
<evidence type="ECO:0000313" key="3">
    <source>
        <dbReference type="Proteomes" id="UP000567293"/>
    </source>
</evidence>
<feature type="domain" description="AB hydrolase-1" evidence="1">
    <location>
        <begin position="6"/>
        <end position="219"/>
    </location>
</feature>
<evidence type="ECO:0000313" key="2">
    <source>
        <dbReference type="EMBL" id="MBA0087909.1"/>
    </source>
</evidence>
<evidence type="ECO:0000259" key="1">
    <source>
        <dbReference type="Pfam" id="PF12697"/>
    </source>
</evidence>
<dbReference type="Pfam" id="PF12697">
    <property type="entry name" value="Abhydrolase_6"/>
    <property type="match status" value="1"/>
</dbReference>
<protein>
    <submittedName>
        <fullName evidence="2">Alpha/beta fold hydrolase</fullName>
    </submittedName>
</protein>
<reference evidence="2" key="1">
    <citation type="submission" date="2020-06" db="EMBL/GenBank/DDBJ databases">
        <title>Legume-microbial interactions unlock mineral nutrients during tropical forest succession.</title>
        <authorList>
            <person name="Epihov D.Z."/>
        </authorList>
    </citation>
    <scope>NUCLEOTIDE SEQUENCE [LARGE SCALE GENOMIC DNA]</scope>
    <source>
        <strain evidence="2">Pan2503</strain>
    </source>
</reference>
<dbReference type="Proteomes" id="UP000567293">
    <property type="component" value="Unassembled WGS sequence"/>
</dbReference>
<dbReference type="Gene3D" id="3.40.50.1820">
    <property type="entry name" value="alpha/beta hydrolase"/>
    <property type="match status" value="1"/>
</dbReference>